<feature type="transmembrane region" description="Helical" evidence="1">
    <location>
        <begin position="80"/>
        <end position="98"/>
    </location>
</feature>
<keyword evidence="1" id="KW-0472">Membrane</keyword>
<organism evidence="2 3">
    <name type="scientific">Propioniciclava flava</name>
    <dbReference type="NCBI Taxonomy" id="2072026"/>
    <lineage>
        <taxon>Bacteria</taxon>
        <taxon>Bacillati</taxon>
        <taxon>Actinomycetota</taxon>
        <taxon>Actinomycetes</taxon>
        <taxon>Propionibacteriales</taxon>
        <taxon>Propionibacteriaceae</taxon>
        <taxon>Propioniciclava</taxon>
    </lineage>
</organism>
<keyword evidence="1" id="KW-0812">Transmembrane</keyword>
<proteinExistence type="predicted"/>
<keyword evidence="1" id="KW-1133">Transmembrane helix</keyword>
<dbReference type="AlphaFoldDB" id="A0A4Q2EH05"/>
<feature type="transmembrane region" description="Helical" evidence="1">
    <location>
        <begin position="46"/>
        <end position="68"/>
    </location>
</feature>
<dbReference type="Proteomes" id="UP000290624">
    <property type="component" value="Unassembled WGS sequence"/>
</dbReference>
<dbReference type="InterPro" id="IPR017195">
    <property type="entry name" value="ABC_thiamin-permease_prd"/>
</dbReference>
<evidence type="ECO:0000313" key="3">
    <source>
        <dbReference type="Proteomes" id="UP000290624"/>
    </source>
</evidence>
<accession>A0A4Q2EH05</accession>
<keyword evidence="3" id="KW-1185">Reference proteome</keyword>
<reference evidence="2 3" key="1">
    <citation type="submission" date="2018-01" db="EMBL/GenBank/DDBJ databases">
        <title>Lactibacter flavus gen. nov., sp. nov., a novel bacterium of the family Propionibacteriaceae isolated from raw milk and dairy products.</title>
        <authorList>
            <person name="Wenning M."/>
            <person name="Breitenwieser F."/>
            <person name="Huptas C."/>
            <person name="von Neubeck M."/>
            <person name="Busse H.-J."/>
            <person name="Scherer S."/>
        </authorList>
    </citation>
    <scope>NUCLEOTIDE SEQUENCE [LARGE SCALE GENOMIC DNA]</scope>
    <source>
        <strain evidence="2 3">VG341</strain>
    </source>
</reference>
<protein>
    <submittedName>
        <fullName evidence="2">ABC transporter permease</fullName>
    </submittedName>
</protein>
<feature type="transmembrane region" description="Helical" evidence="1">
    <location>
        <begin position="104"/>
        <end position="125"/>
    </location>
</feature>
<dbReference type="Pfam" id="PF09819">
    <property type="entry name" value="ABC_cobalt"/>
    <property type="match status" value="1"/>
</dbReference>
<feature type="transmembrane region" description="Helical" evidence="1">
    <location>
        <begin position="132"/>
        <end position="151"/>
    </location>
</feature>
<dbReference type="OrthoDB" id="8017424at2"/>
<dbReference type="RefSeq" id="WP_129458199.1">
    <property type="nucleotide sequence ID" value="NZ_PPCV01000003.1"/>
</dbReference>
<gene>
    <name evidence="2" type="ORF">C1706_05350</name>
</gene>
<dbReference type="PIRSF" id="PIRSF037394">
    <property type="entry name" value="ABC_thiamine-permease_YkoE_prd"/>
    <property type="match status" value="1"/>
</dbReference>
<evidence type="ECO:0000256" key="1">
    <source>
        <dbReference type="SAM" id="Phobius"/>
    </source>
</evidence>
<sequence length="210" mass="21787">MASRRTLAHPAPGGPGAWRGVDLVVAAVFGVAMGVVFIAWDYLLNAPWTALTLAFPPASSLALGVWLLPAVAGGLIVRRPGAALFVELIAGVLEYLLGNPWGPGVLISAVLQGLGAELGFALLRWRRFGPGVAMIAGGLAASLEIVAYEWWSYAAEYAWPWKVAVLGFSVLSGVLLAGLGGHALVRALARAGALDAFGPGAEHAARSDRR</sequence>
<evidence type="ECO:0000313" key="2">
    <source>
        <dbReference type="EMBL" id="RXW32589.1"/>
    </source>
</evidence>
<dbReference type="EMBL" id="PPCV01000003">
    <property type="protein sequence ID" value="RXW32589.1"/>
    <property type="molecule type" value="Genomic_DNA"/>
</dbReference>
<comment type="caution">
    <text evidence="2">The sequence shown here is derived from an EMBL/GenBank/DDBJ whole genome shotgun (WGS) entry which is preliminary data.</text>
</comment>
<feature type="transmembrane region" description="Helical" evidence="1">
    <location>
        <begin position="21"/>
        <end position="40"/>
    </location>
</feature>
<name>A0A4Q2EH05_9ACTN</name>
<feature type="transmembrane region" description="Helical" evidence="1">
    <location>
        <begin position="163"/>
        <end position="185"/>
    </location>
</feature>